<dbReference type="Proteomes" id="UP001152795">
    <property type="component" value="Unassembled WGS sequence"/>
</dbReference>
<organism evidence="2 3">
    <name type="scientific">Paramuricea clavata</name>
    <name type="common">Red gorgonian</name>
    <name type="synonym">Violescent sea-whip</name>
    <dbReference type="NCBI Taxonomy" id="317549"/>
    <lineage>
        <taxon>Eukaryota</taxon>
        <taxon>Metazoa</taxon>
        <taxon>Cnidaria</taxon>
        <taxon>Anthozoa</taxon>
        <taxon>Octocorallia</taxon>
        <taxon>Malacalcyonacea</taxon>
        <taxon>Plexauridae</taxon>
        <taxon>Paramuricea</taxon>
    </lineage>
</organism>
<evidence type="ECO:0000313" key="1">
    <source>
        <dbReference type="EMBL" id="CAB4017769.1"/>
    </source>
</evidence>
<sequence>MDEILRSLGMEIVLGRFQVQRMEPETTMAASDQELVRLSVSTIGDHICLRDACKRKIEEPSSSSRQVSAARQECLAIFNPRRHNSCTQARAAARSTTSGASRRAPKRHPWTPNLFCLADTTATKTPSAAEKQILFKAGLGLKKIKLDLEDDEQMVTDKIMSEMEDSIGNAI</sequence>
<proteinExistence type="predicted"/>
<gene>
    <name evidence="2" type="ORF">PACLA_8A008723</name>
    <name evidence="1" type="ORF">PACLA_8A011270</name>
</gene>
<accession>A0A6S7KNK4</accession>
<evidence type="ECO:0000313" key="2">
    <source>
        <dbReference type="EMBL" id="CAB4044544.1"/>
    </source>
</evidence>
<dbReference type="OrthoDB" id="445896at2759"/>
<protein>
    <submittedName>
        <fullName evidence="2">Uncharacterized protein</fullName>
    </submittedName>
</protein>
<dbReference type="AlphaFoldDB" id="A0A6S7KNK4"/>
<dbReference type="EMBL" id="CACRXK020009699">
    <property type="protein sequence ID" value="CAB4017769.1"/>
    <property type="molecule type" value="Genomic_DNA"/>
</dbReference>
<dbReference type="EMBL" id="CACRXK020035344">
    <property type="protein sequence ID" value="CAB4044544.1"/>
    <property type="molecule type" value="Genomic_DNA"/>
</dbReference>
<comment type="caution">
    <text evidence="2">The sequence shown here is derived from an EMBL/GenBank/DDBJ whole genome shotgun (WGS) entry which is preliminary data.</text>
</comment>
<evidence type="ECO:0000313" key="3">
    <source>
        <dbReference type="Proteomes" id="UP001152795"/>
    </source>
</evidence>
<reference evidence="2" key="1">
    <citation type="submission" date="2020-04" db="EMBL/GenBank/DDBJ databases">
        <authorList>
            <person name="Alioto T."/>
            <person name="Alioto T."/>
            <person name="Gomez Garrido J."/>
        </authorList>
    </citation>
    <scope>NUCLEOTIDE SEQUENCE</scope>
    <source>
        <strain evidence="2">A484AB</strain>
    </source>
</reference>
<keyword evidence="3" id="KW-1185">Reference proteome</keyword>
<name>A0A6S7KNK4_PARCT</name>